<keyword evidence="2" id="KW-0472">Membrane</keyword>
<evidence type="ECO:0000313" key="3">
    <source>
        <dbReference type="EMBL" id="MBD2773331.1"/>
    </source>
</evidence>
<organism evidence="3 4">
    <name type="scientific">Iningainema tapete BLCC-T55</name>
    <dbReference type="NCBI Taxonomy" id="2748662"/>
    <lineage>
        <taxon>Bacteria</taxon>
        <taxon>Bacillati</taxon>
        <taxon>Cyanobacteriota</taxon>
        <taxon>Cyanophyceae</taxon>
        <taxon>Nostocales</taxon>
        <taxon>Scytonemataceae</taxon>
        <taxon>Iningainema tapete</taxon>
    </lineage>
</organism>
<feature type="compositionally biased region" description="Polar residues" evidence="1">
    <location>
        <begin position="1"/>
        <end position="13"/>
    </location>
</feature>
<keyword evidence="2" id="KW-1133">Transmembrane helix</keyword>
<dbReference type="Proteomes" id="UP000629098">
    <property type="component" value="Unassembled WGS sequence"/>
</dbReference>
<gene>
    <name evidence="3" type="ORF">ICL16_14935</name>
</gene>
<proteinExistence type="predicted"/>
<protein>
    <submittedName>
        <fullName evidence="3">Uncharacterized protein</fullName>
    </submittedName>
</protein>
<evidence type="ECO:0000256" key="2">
    <source>
        <dbReference type="SAM" id="Phobius"/>
    </source>
</evidence>
<comment type="caution">
    <text evidence="3">The sequence shown here is derived from an EMBL/GenBank/DDBJ whole genome shotgun (WGS) entry which is preliminary data.</text>
</comment>
<keyword evidence="4" id="KW-1185">Reference proteome</keyword>
<dbReference type="AlphaFoldDB" id="A0A8J6XLX1"/>
<dbReference type="RefSeq" id="WP_190828984.1">
    <property type="nucleotide sequence ID" value="NZ_CAWPPI010000052.1"/>
</dbReference>
<reference evidence="3" key="1">
    <citation type="submission" date="2020-09" db="EMBL/GenBank/DDBJ databases">
        <title>Iningainema tapete sp. nov. (Scytonemataceae, Cyanobacteria) from greenhouses in central Florida (USA) produces two types of nodularin with biosynthetic potential for microcystin-LR and anabaenopeptins.</title>
        <authorList>
            <person name="Berthold D.E."/>
            <person name="Lefler F.W."/>
            <person name="Huang I.-S."/>
            <person name="Abdulla H."/>
            <person name="Zimba P.V."/>
            <person name="Laughinghouse H.D. IV."/>
        </authorList>
    </citation>
    <scope>NUCLEOTIDE SEQUENCE</scope>
    <source>
        <strain evidence="3">BLCCT55</strain>
    </source>
</reference>
<evidence type="ECO:0000256" key="1">
    <source>
        <dbReference type="SAM" id="MobiDB-lite"/>
    </source>
</evidence>
<feature type="transmembrane region" description="Helical" evidence="2">
    <location>
        <begin position="158"/>
        <end position="177"/>
    </location>
</feature>
<feature type="transmembrane region" description="Helical" evidence="2">
    <location>
        <begin position="197"/>
        <end position="214"/>
    </location>
</feature>
<name>A0A8J6XLX1_9CYAN</name>
<feature type="transmembrane region" description="Helical" evidence="2">
    <location>
        <begin position="30"/>
        <end position="50"/>
    </location>
</feature>
<feature type="region of interest" description="Disordered" evidence="1">
    <location>
        <begin position="1"/>
        <end position="24"/>
    </location>
</feature>
<evidence type="ECO:0000313" key="4">
    <source>
        <dbReference type="Proteomes" id="UP000629098"/>
    </source>
</evidence>
<dbReference type="EMBL" id="JACXAE010000052">
    <property type="protein sequence ID" value="MBD2773331.1"/>
    <property type="molecule type" value="Genomic_DNA"/>
</dbReference>
<sequence length="219" mass="24000">MESNKPPLTTSDGKTPLVSKPQQQQPKSDIFSTLAKWVVVIISIIPRFLASIMEHFTEAGSVGAVALGSLVFVVGVLFTADSYWQSLFQGAALFPFFEQTWAGWSWLPGIALFPPSFRAGIIFNPAFVFAIALSFVIQIIQSATVRNAAFKAKTVAGISPRTIGLIAIASWTFDLIQTFSSRNPLQYSDPGDIFKCLMYNLFSIVAAELGYVVYRMLKG</sequence>
<feature type="transmembrane region" description="Helical" evidence="2">
    <location>
        <begin position="62"/>
        <end position="80"/>
    </location>
</feature>
<keyword evidence="2" id="KW-0812">Transmembrane</keyword>
<feature type="transmembrane region" description="Helical" evidence="2">
    <location>
        <begin position="117"/>
        <end position="137"/>
    </location>
</feature>
<accession>A0A8J6XLX1</accession>